<reference evidence="2 3" key="1">
    <citation type="submission" date="2012-09" db="EMBL/GenBank/DDBJ databases">
        <title>The Genome Sequence of Alloiococcus otitis ATCC 51267.</title>
        <authorList>
            <consortium name="The Broad Institute Genome Sequencing Platform"/>
            <person name="Earl A."/>
            <person name="Ward D."/>
            <person name="Feldgarden M."/>
            <person name="Gevers D."/>
            <person name="Huys G."/>
            <person name="Walker B."/>
            <person name="Young S.K."/>
            <person name="Zeng Q."/>
            <person name="Gargeya S."/>
            <person name="Fitzgerald M."/>
            <person name="Haas B."/>
            <person name="Abouelleil A."/>
            <person name="Alvarado L."/>
            <person name="Arachchi H.M."/>
            <person name="Berlin A.M."/>
            <person name="Chapman S.B."/>
            <person name="Goldberg J."/>
            <person name="Griggs A."/>
            <person name="Gujja S."/>
            <person name="Hansen M."/>
            <person name="Howarth C."/>
            <person name="Imamovic A."/>
            <person name="Larimer J."/>
            <person name="McCowen C."/>
            <person name="Montmayeur A."/>
            <person name="Murphy C."/>
            <person name="Neiman D."/>
            <person name="Pearson M."/>
            <person name="Priest M."/>
            <person name="Roberts A."/>
            <person name="Saif S."/>
            <person name="Shea T."/>
            <person name="Sisk P."/>
            <person name="Sykes S."/>
            <person name="Wortman J."/>
            <person name="Nusbaum C."/>
            <person name="Birren B."/>
        </authorList>
    </citation>
    <scope>NUCLEOTIDE SEQUENCE [LARGE SCALE GENOMIC DNA]</scope>
    <source>
        <strain evidence="2 3">ATCC 51267</strain>
    </source>
</reference>
<dbReference type="InterPro" id="IPR035931">
    <property type="entry name" value="YlxR-like_sf"/>
</dbReference>
<dbReference type="eggNOG" id="COG2740">
    <property type="taxonomic scope" value="Bacteria"/>
</dbReference>
<dbReference type="PANTHER" id="PTHR34215:SF1">
    <property type="entry name" value="YLXR DOMAIN-CONTAINING PROTEIN"/>
    <property type="match status" value="1"/>
</dbReference>
<evidence type="ECO:0000313" key="3">
    <source>
        <dbReference type="Proteomes" id="UP000009875"/>
    </source>
</evidence>
<keyword evidence="3" id="KW-1185">Reference proteome</keyword>
<sequence>MKKKKIPMRKCVILNEMKPKKDMVRIVRDKEGQVSIDPTGKKNGRGAYVSVDPSIIEEGRKKDVLARALNTEIPDDFYQELKEYVEYTQARAELLNEQ</sequence>
<dbReference type="Gene3D" id="3.30.1230.10">
    <property type="entry name" value="YlxR-like"/>
    <property type="match status" value="1"/>
</dbReference>
<evidence type="ECO:0000313" key="2">
    <source>
        <dbReference type="EMBL" id="EKU94281.1"/>
    </source>
</evidence>
<feature type="domain" description="YlxR" evidence="1">
    <location>
        <begin position="9"/>
        <end position="82"/>
    </location>
</feature>
<dbReference type="CDD" id="cd00279">
    <property type="entry name" value="YlxR"/>
    <property type="match status" value="1"/>
</dbReference>
<dbReference type="HOGENOM" id="CLU_147970_2_1_9"/>
<dbReference type="RefSeq" id="WP_003776661.1">
    <property type="nucleotide sequence ID" value="NZ_JH992957.1"/>
</dbReference>
<evidence type="ECO:0000259" key="1">
    <source>
        <dbReference type="Pfam" id="PF04296"/>
    </source>
</evidence>
<dbReference type="Pfam" id="PF04296">
    <property type="entry name" value="YlxR"/>
    <property type="match status" value="1"/>
</dbReference>
<comment type="caution">
    <text evidence="2">The sequence shown here is derived from an EMBL/GenBank/DDBJ whole genome shotgun (WGS) entry which is preliminary data.</text>
</comment>
<dbReference type="AlphaFoldDB" id="K9EEJ2"/>
<dbReference type="STRING" id="883081.HMPREF9698_00313"/>
<gene>
    <name evidence="2" type="ORF">HMPREF9698_00313</name>
</gene>
<dbReference type="Proteomes" id="UP000009875">
    <property type="component" value="Unassembled WGS sequence"/>
</dbReference>
<protein>
    <recommendedName>
        <fullName evidence="1">YlxR domain-containing protein</fullName>
    </recommendedName>
</protein>
<dbReference type="NCBIfam" id="NF047356">
    <property type="entry name" value="RNA_bind_RnpM"/>
    <property type="match status" value="1"/>
</dbReference>
<dbReference type="SUPFAM" id="SSF64376">
    <property type="entry name" value="YlxR-like"/>
    <property type="match status" value="1"/>
</dbReference>
<dbReference type="OrthoDB" id="9813251at2"/>
<dbReference type="InterPro" id="IPR007393">
    <property type="entry name" value="YlxR_dom"/>
</dbReference>
<organism evidence="2 3">
    <name type="scientific">Alloiococcus otitis ATCC 51267</name>
    <dbReference type="NCBI Taxonomy" id="883081"/>
    <lineage>
        <taxon>Bacteria</taxon>
        <taxon>Bacillati</taxon>
        <taxon>Bacillota</taxon>
        <taxon>Bacilli</taxon>
        <taxon>Lactobacillales</taxon>
        <taxon>Carnobacteriaceae</taxon>
        <taxon>Alloiococcus</taxon>
    </lineage>
</organism>
<accession>K9EEJ2</accession>
<name>K9EEJ2_9LACT</name>
<proteinExistence type="predicted"/>
<dbReference type="EMBL" id="AGXA01000004">
    <property type="protein sequence ID" value="EKU94281.1"/>
    <property type="molecule type" value="Genomic_DNA"/>
</dbReference>
<dbReference type="PATRIC" id="fig|883081.3.peg.315"/>
<dbReference type="PANTHER" id="PTHR34215">
    <property type="entry name" value="BLL0784 PROTEIN"/>
    <property type="match status" value="1"/>
</dbReference>
<dbReference type="InterPro" id="IPR037465">
    <property type="entry name" value="YlxR"/>
</dbReference>